<keyword evidence="3" id="KW-1185">Reference proteome</keyword>
<evidence type="ECO:0000256" key="1">
    <source>
        <dbReference type="SAM" id="MobiDB-lite"/>
    </source>
</evidence>
<dbReference type="Proteomes" id="UP001597283">
    <property type="component" value="Unassembled WGS sequence"/>
</dbReference>
<proteinExistence type="predicted"/>
<feature type="compositionally biased region" description="Basic and acidic residues" evidence="1">
    <location>
        <begin position="1"/>
        <end position="36"/>
    </location>
</feature>
<dbReference type="EMBL" id="JBHUFC010000002">
    <property type="protein sequence ID" value="MFD1787258.1"/>
    <property type="molecule type" value="Genomic_DNA"/>
</dbReference>
<feature type="region of interest" description="Disordered" evidence="1">
    <location>
        <begin position="1"/>
        <end position="59"/>
    </location>
</feature>
<organism evidence="2 3">
    <name type="scientific">Sphingomonas floccifaciens</name>
    <dbReference type="NCBI Taxonomy" id="1844115"/>
    <lineage>
        <taxon>Bacteria</taxon>
        <taxon>Pseudomonadati</taxon>
        <taxon>Pseudomonadota</taxon>
        <taxon>Alphaproteobacteria</taxon>
        <taxon>Sphingomonadales</taxon>
        <taxon>Sphingomonadaceae</taxon>
        <taxon>Sphingomonas</taxon>
    </lineage>
</organism>
<sequence length="59" mass="6320">MTDTRSDTAREPEDRDMIDSADHNPDSTEHATDSRASDLGVAEPSNRDTDGGDAALTDD</sequence>
<name>A0ABW4NBG4_9SPHN</name>
<evidence type="ECO:0000313" key="2">
    <source>
        <dbReference type="EMBL" id="MFD1787258.1"/>
    </source>
</evidence>
<gene>
    <name evidence="2" type="ORF">ACFSC3_06715</name>
</gene>
<evidence type="ECO:0000313" key="3">
    <source>
        <dbReference type="Proteomes" id="UP001597283"/>
    </source>
</evidence>
<dbReference type="RefSeq" id="WP_380939615.1">
    <property type="nucleotide sequence ID" value="NZ_JBHUFC010000002.1"/>
</dbReference>
<protein>
    <submittedName>
        <fullName evidence="2">Uncharacterized protein</fullName>
    </submittedName>
</protein>
<comment type="caution">
    <text evidence="2">The sequence shown here is derived from an EMBL/GenBank/DDBJ whole genome shotgun (WGS) entry which is preliminary data.</text>
</comment>
<reference evidence="3" key="1">
    <citation type="journal article" date="2019" name="Int. J. Syst. Evol. Microbiol.">
        <title>The Global Catalogue of Microorganisms (GCM) 10K type strain sequencing project: providing services to taxonomists for standard genome sequencing and annotation.</title>
        <authorList>
            <consortium name="The Broad Institute Genomics Platform"/>
            <consortium name="The Broad Institute Genome Sequencing Center for Infectious Disease"/>
            <person name="Wu L."/>
            <person name="Ma J."/>
        </authorList>
    </citation>
    <scope>NUCLEOTIDE SEQUENCE [LARGE SCALE GENOMIC DNA]</scope>
    <source>
        <strain evidence="3">Q85</strain>
    </source>
</reference>
<accession>A0ABW4NBG4</accession>